<dbReference type="Proteomes" id="UP000033636">
    <property type="component" value="Unassembled WGS sequence"/>
</dbReference>
<reference evidence="1" key="1">
    <citation type="submission" date="2024-07" db="EMBL/GenBank/DDBJ databases">
        <title>Metagenome and Metagenome-Assembled Genomes of Archaea from a hot spring from the geothermal field of Los Azufres, Mexico.</title>
        <authorList>
            <person name="Marin-Paredes R."/>
            <person name="Martinez-Romero E."/>
            <person name="Servin-Garciduenas L.E."/>
        </authorList>
    </citation>
    <scope>NUCLEOTIDE SEQUENCE</scope>
</reference>
<organism evidence="1 2">
    <name type="scientific">Thermoproteus sp. AZ2</name>
    <dbReference type="NCBI Taxonomy" id="1609232"/>
    <lineage>
        <taxon>Archaea</taxon>
        <taxon>Thermoproteota</taxon>
        <taxon>Thermoprotei</taxon>
        <taxon>Thermoproteales</taxon>
        <taxon>Thermoproteaceae</taxon>
        <taxon>Thermoproteus</taxon>
    </lineage>
</organism>
<name>A0ACC6UYZ4_9CREN</name>
<dbReference type="EMBL" id="JZWT02000004">
    <property type="protein sequence ID" value="MFB6490037.1"/>
    <property type="molecule type" value="Genomic_DNA"/>
</dbReference>
<evidence type="ECO:0000313" key="2">
    <source>
        <dbReference type="Proteomes" id="UP000033636"/>
    </source>
</evidence>
<accession>A0ACC6UYZ4</accession>
<gene>
    <name evidence="1" type="ORF">TU35_002120</name>
</gene>
<sequence>MRSEGTEEFKGVKTVVLEDGTVRVELERIEAHIDGDKLRIQQKFKADGVEVEREMAFYRDRSGVRGRMGARDVEGGLEADRRRLEAYCKAVGLEPWYDEERPRQLYFTRKDLETLIRFTPVAEVMGRWLSQGQSDRRA</sequence>
<proteinExistence type="predicted"/>
<comment type="caution">
    <text evidence="1">The sequence shown here is derived from an EMBL/GenBank/DDBJ whole genome shotgun (WGS) entry which is preliminary data.</text>
</comment>
<evidence type="ECO:0000313" key="1">
    <source>
        <dbReference type="EMBL" id="MFB6490037.1"/>
    </source>
</evidence>
<protein>
    <submittedName>
        <fullName evidence="1">Uncharacterized protein</fullName>
    </submittedName>
</protein>